<reference evidence="3" key="1">
    <citation type="submission" date="2015-09" db="EMBL/GenBank/DDBJ databases">
        <authorList>
            <consortium name="Pathogen Informatics"/>
        </authorList>
    </citation>
    <scope>NUCLEOTIDE SEQUENCE [LARGE SCALE GENOMIC DNA]</scope>
    <source>
        <strain evidence="3">Lake Konstanz</strain>
    </source>
</reference>
<proteinExistence type="predicted"/>
<accession>A0A0S4IIR7</accession>
<gene>
    <name evidence="2" type="ORF">BSAL_54650</name>
</gene>
<dbReference type="VEuPathDB" id="TriTrypDB:BSAL_54650"/>
<feature type="compositionally biased region" description="Polar residues" evidence="1">
    <location>
        <begin position="788"/>
        <end position="797"/>
    </location>
</feature>
<feature type="region of interest" description="Disordered" evidence="1">
    <location>
        <begin position="210"/>
        <end position="260"/>
    </location>
</feature>
<feature type="compositionally biased region" description="Polar residues" evidence="1">
    <location>
        <begin position="230"/>
        <end position="241"/>
    </location>
</feature>
<dbReference type="EMBL" id="CYKH01000141">
    <property type="protein sequence ID" value="CUE72953.1"/>
    <property type="molecule type" value="Genomic_DNA"/>
</dbReference>
<feature type="region of interest" description="Disordered" evidence="1">
    <location>
        <begin position="1407"/>
        <end position="1429"/>
    </location>
</feature>
<feature type="compositionally biased region" description="Low complexity" evidence="1">
    <location>
        <begin position="136"/>
        <end position="160"/>
    </location>
</feature>
<evidence type="ECO:0000313" key="3">
    <source>
        <dbReference type="Proteomes" id="UP000051952"/>
    </source>
</evidence>
<organism evidence="2 3">
    <name type="scientific">Bodo saltans</name>
    <name type="common">Flagellated protozoan</name>
    <dbReference type="NCBI Taxonomy" id="75058"/>
    <lineage>
        <taxon>Eukaryota</taxon>
        <taxon>Discoba</taxon>
        <taxon>Euglenozoa</taxon>
        <taxon>Kinetoplastea</taxon>
        <taxon>Metakinetoplastina</taxon>
        <taxon>Eubodonida</taxon>
        <taxon>Bodonidae</taxon>
        <taxon>Bodo</taxon>
    </lineage>
</organism>
<feature type="compositionally biased region" description="Low complexity" evidence="1">
    <location>
        <begin position="1410"/>
        <end position="1420"/>
    </location>
</feature>
<feature type="region of interest" description="Disordered" evidence="1">
    <location>
        <begin position="136"/>
        <end position="168"/>
    </location>
</feature>
<feature type="region of interest" description="Disordered" evidence="1">
    <location>
        <begin position="1"/>
        <end position="56"/>
    </location>
</feature>
<feature type="compositionally biased region" description="Gly residues" evidence="1">
    <location>
        <begin position="45"/>
        <end position="56"/>
    </location>
</feature>
<feature type="compositionally biased region" description="Low complexity" evidence="1">
    <location>
        <begin position="963"/>
        <end position="972"/>
    </location>
</feature>
<feature type="compositionally biased region" description="Polar residues" evidence="1">
    <location>
        <begin position="759"/>
        <end position="778"/>
    </location>
</feature>
<sequence>MHSPRLQMKKKGELSPRTLQPVVSSTTSAKPPPQKGGALGSVPLGSGGGGSSSGGEVVGSMTSDAIAGLLGKYRTTIDNDVLITAAELSGVGGPNRTAQEIARVAQALSPRKPDEPPPPDPYQDVGSRVFDFMKKSPTQQPVVVVGGSSSSSTTSPRQPSFSNLKPVGNLLPLTHHNAPLMVDAPAMYTMNTTQQQQQQQQRRNLAPLPQRDGTISYVPQPPHQHHQQQGLGTQIGNSSSRIPAAPQTGGTGRGGNGASSSAAAFTSRYVAPDERALALLPATSTTTSGGGALTIVQSPRDALPQPYSPTNGTKKEGSLSDLLREIETTTKDEQLSGGEGGALLANSASGGGAGATFVDPELRRERLVHVLNSDNFSRGGGSQDDDIHQPGVKSQIEISKLTHHIAFLTQQLLYHGAASPAALDAAVAVVAASSPSATDAGTDAVVPSSAEGGEGDGEVPVVTDCSSPFEVTISRNGRVVWRASTQEVDLSLIPGNTIESSSAVVAGTTTTTTSTVASIPTAKTTAAPSSSTSNLKVEDVEEAWLLSDASGGEEVVDESVNAVKTRARKAYTKAISGYKLKLTQQRDVIAKLKAQIETTQAGGTKFNQLEEDLQIVREECRKQLGKIKTLVSLLDRAGQTIRYHEDQRHADAMGNAIRKEGAAQWSQVRRIMPALDVEPPRTDAHILVDVLRFMDQQEDKLAEYSSHTEQLTTQLEEAQSAFDALQRTTKALQRDLEQTKFELEALRQRRKFEQDERSSTLATAVATPQQQNISSTNIKPIPGGGLTPSAQPLTLPNTATSKAANDERMRLMERISSLESALKATTELKSTFSPFGVVDAIPPFLRYPKTSLLRNLQLSKMEVENIICGIWLTRFLSSVQNSKPITESGWVVQENGAVGPDGKKVTSNFANGSAVVKSLERMFTLAVQTVFTSAAGSSAGSFYGRGGASEIVASPSTSAAASTTTATAPSSTYGSPNSIGGGPQLSPDRHPACDFTDENNISLWQVKRSEAKRVVNMMDHVTRFFLECIQPSACKTCLTLYTLGSGIATPPIATLQWQKRTDLFLQCPQVPTLFRGQGTAVPEAVAEVTYSFVDGCDKYNFDGDINMFRRILQDEIPEAAYFDMMLMVEKLRGALINSHTLYASPYRWPTPTVATVLHMLKRFFPKKSRTSLLQLQRSLLLDMKETAMSIDAAALARMMRSASNFFFIKDLPRVVFGIDGVQGGDDQMSDPNSLASEAADAALRTPVDVVKLFASSESGNQGYFVESLKSQYMNELVRYTQEVREAVVACSEELTHQQAAKESAGVTTGIDMIDAKPLTTLEKSKRRRSTVASYFQKQLAALTSSGDDREGGPFSVDGGADAVIPLRALVDKLQSIDPAKSTTDVESYIYHVLQLYFLIKSKKSREAGASSTTSPTDPSTPLNPGLTPAESELFSLSREELWKRQTRAASYGVSVADFTKYCGKVLYRRSAVDFYEEQ</sequence>
<feature type="region of interest" description="Disordered" evidence="1">
    <location>
        <begin position="963"/>
        <end position="992"/>
    </location>
</feature>
<dbReference type="Proteomes" id="UP000051952">
    <property type="component" value="Unassembled WGS sequence"/>
</dbReference>
<name>A0A0S4IIR7_BODSA</name>
<keyword evidence="3" id="KW-1185">Reference proteome</keyword>
<protein>
    <submittedName>
        <fullName evidence="2">Uncharacterized protein</fullName>
    </submittedName>
</protein>
<feature type="region of interest" description="Disordered" evidence="1">
    <location>
        <begin position="330"/>
        <end position="356"/>
    </location>
</feature>
<feature type="compositionally biased region" description="Polar residues" evidence="1">
    <location>
        <begin position="17"/>
        <end position="29"/>
    </location>
</feature>
<feature type="region of interest" description="Disordered" evidence="1">
    <location>
        <begin position="437"/>
        <end position="461"/>
    </location>
</feature>
<dbReference type="OrthoDB" id="282126at2759"/>
<evidence type="ECO:0000256" key="1">
    <source>
        <dbReference type="SAM" id="MobiDB-lite"/>
    </source>
</evidence>
<feature type="region of interest" description="Disordered" evidence="1">
    <location>
        <begin position="754"/>
        <end position="797"/>
    </location>
</feature>
<evidence type="ECO:0000313" key="2">
    <source>
        <dbReference type="EMBL" id="CUE72953.1"/>
    </source>
</evidence>